<accession>A0A0D3ACP4</accession>
<reference evidence="1" key="2">
    <citation type="submission" date="2015-03" db="UniProtKB">
        <authorList>
            <consortium name="EnsemblPlants"/>
        </authorList>
    </citation>
    <scope>IDENTIFICATION</scope>
</reference>
<proteinExistence type="predicted"/>
<protein>
    <submittedName>
        <fullName evidence="1">Uncharacterized protein</fullName>
    </submittedName>
</protein>
<evidence type="ECO:0000313" key="2">
    <source>
        <dbReference type="Proteomes" id="UP000032141"/>
    </source>
</evidence>
<dbReference type="HOGENOM" id="CLU_1899098_0_0_1"/>
<evidence type="ECO:0000313" key="1">
    <source>
        <dbReference type="EnsemblPlants" id="Bo1g118950.1"/>
    </source>
</evidence>
<dbReference type="AlphaFoldDB" id="A0A0D3ACP4"/>
<dbReference type="Gramene" id="Bo1g118950.1">
    <property type="protein sequence ID" value="Bo1g118950.1"/>
    <property type="gene ID" value="Bo1g118950"/>
</dbReference>
<reference evidence="1 2" key="1">
    <citation type="journal article" date="2014" name="Genome Biol.">
        <title>Transcriptome and methylome profiling reveals relics of genome dominance in the mesopolyploid Brassica oleracea.</title>
        <authorList>
            <person name="Parkin I.A."/>
            <person name="Koh C."/>
            <person name="Tang H."/>
            <person name="Robinson S.J."/>
            <person name="Kagale S."/>
            <person name="Clarke W.E."/>
            <person name="Town C.D."/>
            <person name="Nixon J."/>
            <person name="Krishnakumar V."/>
            <person name="Bidwell S.L."/>
            <person name="Denoeud F."/>
            <person name="Belcram H."/>
            <person name="Links M.G."/>
            <person name="Just J."/>
            <person name="Clarke C."/>
            <person name="Bender T."/>
            <person name="Huebert T."/>
            <person name="Mason A.S."/>
            <person name="Pires J.C."/>
            <person name="Barker G."/>
            <person name="Moore J."/>
            <person name="Walley P.G."/>
            <person name="Manoli S."/>
            <person name="Batley J."/>
            <person name="Edwards D."/>
            <person name="Nelson M.N."/>
            <person name="Wang X."/>
            <person name="Paterson A.H."/>
            <person name="King G."/>
            <person name="Bancroft I."/>
            <person name="Chalhoub B."/>
            <person name="Sharpe A.G."/>
        </authorList>
    </citation>
    <scope>NUCLEOTIDE SEQUENCE</scope>
    <source>
        <strain evidence="1 2">cv. TO1000</strain>
    </source>
</reference>
<dbReference type="EnsemblPlants" id="Bo1g118950.1">
    <property type="protein sequence ID" value="Bo1g118950.1"/>
    <property type="gene ID" value="Bo1g118950"/>
</dbReference>
<organism evidence="1 2">
    <name type="scientific">Brassica oleracea var. oleracea</name>
    <dbReference type="NCBI Taxonomy" id="109376"/>
    <lineage>
        <taxon>Eukaryota</taxon>
        <taxon>Viridiplantae</taxon>
        <taxon>Streptophyta</taxon>
        <taxon>Embryophyta</taxon>
        <taxon>Tracheophyta</taxon>
        <taxon>Spermatophyta</taxon>
        <taxon>Magnoliopsida</taxon>
        <taxon>eudicotyledons</taxon>
        <taxon>Gunneridae</taxon>
        <taxon>Pentapetalae</taxon>
        <taxon>rosids</taxon>
        <taxon>malvids</taxon>
        <taxon>Brassicales</taxon>
        <taxon>Brassicaceae</taxon>
        <taxon>Brassiceae</taxon>
        <taxon>Brassica</taxon>
    </lineage>
</organism>
<keyword evidence="2" id="KW-1185">Reference proteome</keyword>
<dbReference type="Proteomes" id="UP000032141">
    <property type="component" value="Chromosome C1"/>
</dbReference>
<name>A0A0D3ACP4_BRAOL</name>
<sequence>MMKAIKRLLDFDFQDLVILKGLYTVFGISPPPPLAQFLNRGLHTLSLPETAKPEVATICKIAGKNIVMGWVMYRDSLGMEVIGVVALRSALGYGLLAFTYQTMQNAVGLFECSYMVSYDSEWGYKAFGFIHSVK</sequence>